<gene>
    <name evidence="2" type="ORF">GUJ93_ZPchr0002g24295</name>
</gene>
<reference evidence="2" key="1">
    <citation type="journal article" date="2021" name="bioRxiv">
        <title>Whole Genome Assembly and Annotation of Northern Wild Rice, Zizania palustris L., Supports a Whole Genome Duplication in the Zizania Genus.</title>
        <authorList>
            <person name="Haas M."/>
            <person name="Kono T."/>
            <person name="Macchietto M."/>
            <person name="Millas R."/>
            <person name="McGilp L."/>
            <person name="Shao M."/>
            <person name="Duquette J."/>
            <person name="Hirsch C.N."/>
            <person name="Kimball J."/>
        </authorList>
    </citation>
    <scope>NUCLEOTIDE SEQUENCE</scope>
    <source>
        <tissue evidence="2">Fresh leaf tissue</tissue>
    </source>
</reference>
<keyword evidence="3" id="KW-1185">Reference proteome</keyword>
<sequence>MTLPYGSGSGVLRDIVTSPTPTSSSTSSPQSHHSPPHVTSSATSLLEPSLAMGKISGAYRSPTDTYVWGRPWGQGDSADSYDAGQGGWFRMFSVAAYKPYFDVDTFGVVERI</sequence>
<reference evidence="2" key="2">
    <citation type="submission" date="2021-02" db="EMBL/GenBank/DDBJ databases">
        <authorList>
            <person name="Kimball J.A."/>
            <person name="Haas M.W."/>
            <person name="Macchietto M."/>
            <person name="Kono T."/>
            <person name="Duquette J."/>
            <person name="Shao M."/>
        </authorList>
    </citation>
    <scope>NUCLEOTIDE SEQUENCE</scope>
    <source>
        <tissue evidence="2">Fresh leaf tissue</tissue>
    </source>
</reference>
<accession>A0A8J5S8K1</accession>
<organism evidence="2 3">
    <name type="scientific">Zizania palustris</name>
    <name type="common">Northern wild rice</name>
    <dbReference type="NCBI Taxonomy" id="103762"/>
    <lineage>
        <taxon>Eukaryota</taxon>
        <taxon>Viridiplantae</taxon>
        <taxon>Streptophyta</taxon>
        <taxon>Embryophyta</taxon>
        <taxon>Tracheophyta</taxon>
        <taxon>Spermatophyta</taxon>
        <taxon>Magnoliopsida</taxon>
        <taxon>Liliopsida</taxon>
        <taxon>Poales</taxon>
        <taxon>Poaceae</taxon>
        <taxon>BOP clade</taxon>
        <taxon>Oryzoideae</taxon>
        <taxon>Oryzeae</taxon>
        <taxon>Zizaniinae</taxon>
        <taxon>Zizania</taxon>
    </lineage>
</organism>
<name>A0A8J5S8K1_ZIZPA</name>
<evidence type="ECO:0000313" key="3">
    <source>
        <dbReference type="Proteomes" id="UP000729402"/>
    </source>
</evidence>
<comment type="caution">
    <text evidence="2">The sequence shown here is derived from an EMBL/GenBank/DDBJ whole genome shotgun (WGS) entry which is preliminary data.</text>
</comment>
<dbReference type="EMBL" id="JAAALK010000287">
    <property type="protein sequence ID" value="KAG8058687.1"/>
    <property type="molecule type" value="Genomic_DNA"/>
</dbReference>
<dbReference type="Proteomes" id="UP000729402">
    <property type="component" value="Unassembled WGS sequence"/>
</dbReference>
<protein>
    <submittedName>
        <fullName evidence="2">Uncharacterized protein</fullName>
    </submittedName>
</protein>
<proteinExistence type="predicted"/>
<dbReference type="OrthoDB" id="10256463at2759"/>
<feature type="compositionally biased region" description="Low complexity" evidence="1">
    <location>
        <begin position="17"/>
        <end position="44"/>
    </location>
</feature>
<evidence type="ECO:0000256" key="1">
    <source>
        <dbReference type="SAM" id="MobiDB-lite"/>
    </source>
</evidence>
<evidence type="ECO:0000313" key="2">
    <source>
        <dbReference type="EMBL" id="KAG8058687.1"/>
    </source>
</evidence>
<dbReference type="AlphaFoldDB" id="A0A8J5S8K1"/>
<feature type="region of interest" description="Disordered" evidence="1">
    <location>
        <begin position="1"/>
        <end position="44"/>
    </location>
</feature>